<dbReference type="SUPFAM" id="SSF46955">
    <property type="entry name" value="Putative DNA-binding domain"/>
    <property type="match status" value="1"/>
</dbReference>
<keyword evidence="4" id="KW-1185">Reference proteome</keyword>
<evidence type="ECO:0000259" key="2">
    <source>
        <dbReference type="PROSITE" id="PS50937"/>
    </source>
</evidence>
<dbReference type="SMART" id="SM00422">
    <property type="entry name" value="HTH_MERR"/>
    <property type="match status" value="1"/>
</dbReference>
<dbReference type="PANTHER" id="PTHR30204">
    <property type="entry name" value="REDOX-CYCLING DRUG-SENSING TRANSCRIPTIONAL ACTIVATOR SOXR"/>
    <property type="match status" value="1"/>
</dbReference>
<organism evidence="3 4">
    <name type="scientific">Saccharopolyspora erythraea</name>
    <name type="common">Streptomyces erythraeus</name>
    <dbReference type="NCBI Taxonomy" id="1836"/>
    <lineage>
        <taxon>Bacteria</taxon>
        <taxon>Bacillati</taxon>
        <taxon>Actinomycetota</taxon>
        <taxon>Actinomycetes</taxon>
        <taxon>Pseudonocardiales</taxon>
        <taxon>Pseudonocardiaceae</taxon>
        <taxon>Saccharopolyspora</taxon>
    </lineage>
</organism>
<evidence type="ECO:0000313" key="4">
    <source>
        <dbReference type="Proteomes" id="UP001500729"/>
    </source>
</evidence>
<dbReference type="Proteomes" id="UP001500729">
    <property type="component" value="Unassembled WGS sequence"/>
</dbReference>
<comment type="caution">
    <text evidence="3">The sequence shown here is derived from an EMBL/GenBank/DDBJ whole genome shotgun (WGS) entry which is preliminary data.</text>
</comment>
<dbReference type="PROSITE" id="PS50937">
    <property type="entry name" value="HTH_MERR_2"/>
    <property type="match status" value="1"/>
</dbReference>
<reference evidence="3 4" key="1">
    <citation type="journal article" date="2019" name="Int. J. Syst. Evol. Microbiol.">
        <title>The Global Catalogue of Microorganisms (GCM) 10K type strain sequencing project: providing services to taxonomists for standard genome sequencing and annotation.</title>
        <authorList>
            <consortium name="The Broad Institute Genomics Platform"/>
            <consortium name="The Broad Institute Genome Sequencing Center for Infectious Disease"/>
            <person name="Wu L."/>
            <person name="Ma J."/>
        </authorList>
    </citation>
    <scope>NUCLEOTIDE SEQUENCE [LARGE SCALE GENOMIC DNA]</scope>
    <source>
        <strain evidence="3 4">JCM 10303</strain>
    </source>
</reference>
<dbReference type="Gene3D" id="1.10.1660.10">
    <property type="match status" value="1"/>
</dbReference>
<dbReference type="EMBL" id="BAAAGS010000006">
    <property type="protein sequence ID" value="GAA0516058.1"/>
    <property type="molecule type" value="Genomic_DNA"/>
</dbReference>
<name>A0ABN1CC29_SACER</name>
<dbReference type="CDD" id="cd01109">
    <property type="entry name" value="HTH_YyaN"/>
    <property type="match status" value="1"/>
</dbReference>
<dbReference type="PANTHER" id="PTHR30204:SF98">
    <property type="entry name" value="HTH-TYPE TRANSCRIPTIONAL REGULATOR ADHR"/>
    <property type="match status" value="1"/>
</dbReference>
<dbReference type="PROSITE" id="PS00552">
    <property type="entry name" value="HTH_MERR_1"/>
    <property type="match status" value="1"/>
</dbReference>
<accession>A0ABN1CC29</accession>
<dbReference type="InterPro" id="IPR009061">
    <property type="entry name" value="DNA-bd_dom_put_sf"/>
</dbReference>
<dbReference type="InterPro" id="IPR000551">
    <property type="entry name" value="MerR-type_HTH_dom"/>
</dbReference>
<protein>
    <submittedName>
        <fullName evidence="3">MerR family transcriptional regulator</fullName>
    </submittedName>
</protein>
<evidence type="ECO:0000256" key="1">
    <source>
        <dbReference type="ARBA" id="ARBA00023125"/>
    </source>
</evidence>
<sequence>MATLGAMAHSTPDLGIGQVAERTGLSIDALRFYEREGLLVSPVRRGSTGRRRYDERDVEWLVYCTKFRASGMPLATIRRFAELVRRGPGTEEDRLALLRRHREELVARISELTGCLDVIDHKIGVYEEHLERGAAHELWNTAVPAERAPSPGVSA</sequence>
<evidence type="ECO:0000313" key="3">
    <source>
        <dbReference type="EMBL" id="GAA0516058.1"/>
    </source>
</evidence>
<proteinExistence type="predicted"/>
<dbReference type="InterPro" id="IPR047057">
    <property type="entry name" value="MerR_fam"/>
</dbReference>
<dbReference type="Pfam" id="PF13411">
    <property type="entry name" value="MerR_1"/>
    <property type="match status" value="1"/>
</dbReference>
<feature type="domain" description="HTH merR-type" evidence="2">
    <location>
        <begin position="16"/>
        <end position="83"/>
    </location>
</feature>
<keyword evidence="1" id="KW-0238">DNA-binding</keyword>
<gene>
    <name evidence="3" type="ORF">GCM10009533_13870</name>
</gene>